<dbReference type="InterPro" id="IPR002942">
    <property type="entry name" value="S4_RNA-bd"/>
</dbReference>
<dbReference type="Proteomes" id="UP000176284">
    <property type="component" value="Unassembled WGS sequence"/>
</dbReference>
<dbReference type="NCBIfam" id="TIGR00234">
    <property type="entry name" value="tyrS"/>
    <property type="match status" value="1"/>
</dbReference>
<reference evidence="13 14" key="1">
    <citation type="journal article" date="2016" name="Nat. Commun.">
        <title>Thousands of microbial genomes shed light on interconnected biogeochemical processes in an aquifer system.</title>
        <authorList>
            <person name="Anantharaman K."/>
            <person name="Brown C.T."/>
            <person name="Hug L.A."/>
            <person name="Sharon I."/>
            <person name="Castelle C.J."/>
            <person name="Probst A.J."/>
            <person name="Thomas B.C."/>
            <person name="Singh A."/>
            <person name="Wilkins M.J."/>
            <person name="Karaoz U."/>
            <person name="Brodie E.L."/>
            <person name="Williams K.H."/>
            <person name="Hubbard S.S."/>
            <person name="Banfield J.F."/>
        </authorList>
    </citation>
    <scope>NUCLEOTIDE SEQUENCE [LARGE SCALE GENOMIC DNA]</scope>
</reference>
<protein>
    <recommendedName>
        <fullName evidence="1 9">Tyrosine--tRNA ligase</fullName>
        <ecNumber evidence="1 9">6.1.1.1</ecNumber>
    </recommendedName>
</protein>
<dbReference type="GO" id="GO:0003723">
    <property type="term" value="F:RNA binding"/>
    <property type="evidence" value="ECO:0007669"/>
    <property type="project" value="UniProtKB-KW"/>
</dbReference>
<dbReference type="GO" id="GO:0004831">
    <property type="term" value="F:tyrosine-tRNA ligase activity"/>
    <property type="evidence" value="ECO:0007669"/>
    <property type="project" value="UniProtKB-UniRule"/>
</dbReference>
<keyword evidence="7 11" id="KW-0030">Aminoacyl-tRNA synthetase</keyword>
<dbReference type="CDD" id="cd00805">
    <property type="entry name" value="TyrRS_core"/>
    <property type="match status" value="1"/>
</dbReference>
<evidence type="ECO:0000313" key="13">
    <source>
        <dbReference type="EMBL" id="OGY66939.1"/>
    </source>
</evidence>
<comment type="catalytic activity">
    <reaction evidence="8">
        <text>tRNA(Tyr) + L-tyrosine + ATP = L-tyrosyl-tRNA(Tyr) + AMP + diphosphate + H(+)</text>
        <dbReference type="Rhea" id="RHEA:10220"/>
        <dbReference type="Rhea" id="RHEA-COMP:9706"/>
        <dbReference type="Rhea" id="RHEA-COMP:9707"/>
        <dbReference type="ChEBI" id="CHEBI:15378"/>
        <dbReference type="ChEBI" id="CHEBI:30616"/>
        <dbReference type="ChEBI" id="CHEBI:33019"/>
        <dbReference type="ChEBI" id="CHEBI:58315"/>
        <dbReference type="ChEBI" id="CHEBI:78442"/>
        <dbReference type="ChEBI" id="CHEBI:78536"/>
        <dbReference type="ChEBI" id="CHEBI:456215"/>
        <dbReference type="EC" id="6.1.1.1"/>
    </reaction>
</comment>
<dbReference type="InterPro" id="IPR001412">
    <property type="entry name" value="aa-tRNA-synth_I_CS"/>
</dbReference>
<evidence type="ECO:0000256" key="6">
    <source>
        <dbReference type="ARBA" id="ARBA00022917"/>
    </source>
</evidence>
<dbReference type="CDD" id="cd00165">
    <property type="entry name" value="S4"/>
    <property type="match status" value="1"/>
</dbReference>
<evidence type="ECO:0000256" key="10">
    <source>
        <dbReference type="PROSITE-ProRule" id="PRU00182"/>
    </source>
</evidence>
<keyword evidence="6 11" id="KW-0648">Protein biosynthesis</keyword>
<dbReference type="InterPro" id="IPR014729">
    <property type="entry name" value="Rossmann-like_a/b/a_fold"/>
</dbReference>
<dbReference type="AlphaFoldDB" id="A0A1G1ZR70"/>
<evidence type="ECO:0000256" key="2">
    <source>
        <dbReference type="ARBA" id="ARBA00022598"/>
    </source>
</evidence>
<evidence type="ECO:0000256" key="7">
    <source>
        <dbReference type="ARBA" id="ARBA00023146"/>
    </source>
</evidence>
<dbReference type="InterPro" id="IPR002307">
    <property type="entry name" value="Tyr-tRNA-ligase"/>
</dbReference>
<name>A0A1G1ZR70_9BACT</name>
<evidence type="ECO:0000256" key="3">
    <source>
        <dbReference type="ARBA" id="ARBA00022741"/>
    </source>
</evidence>
<evidence type="ECO:0000256" key="5">
    <source>
        <dbReference type="ARBA" id="ARBA00022884"/>
    </source>
</evidence>
<dbReference type="SMART" id="SM00363">
    <property type="entry name" value="S4"/>
    <property type="match status" value="1"/>
</dbReference>
<dbReference type="PANTHER" id="PTHR11766">
    <property type="entry name" value="TYROSYL-TRNA SYNTHETASE"/>
    <property type="match status" value="1"/>
</dbReference>
<comment type="similarity">
    <text evidence="11">Belongs to the class-I aminoacyl-tRNA synthetase family.</text>
</comment>
<dbReference type="Pfam" id="PF22421">
    <property type="entry name" value="SYY_C-terminal"/>
    <property type="match status" value="1"/>
</dbReference>
<dbReference type="InterPro" id="IPR036986">
    <property type="entry name" value="S4_RNA-bd_sf"/>
</dbReference>
<dbReference type="PRINTS" id="PR01040">
    <property type="entry name" value="TRNASYNTHTYR"/>
</dbReference>
<evidence type="ECO:0000259" key="12">
    <source>
        <dbReference type="SMART" id="SM00363"/>
    </source>
</evidence>
<accession>A0A1G1ZR70</accession>
<dbReference type="SUPFAM" id="SSF55174">
    <property type="entry name" value="Alpha-L RNA-binding motif"/>
    <property type="match status" value="1"/>
</dbReference>
<dbReference type="SUPFAM" id="SSF52374">
    <property type="entry name" value="Nucleotidylyl transferase"/>
    <property type="match status" value="1"/>
</dbReference>
<dbReference type="PROSITE" id="PS50889">
    <property type="entry name" value="S4"/>
    <property type="match status" value="1"/>
</dbReference>
<comment type="caution">
    <text evidence="13">The sequence shown here is derived from an EMBL/GenBank/DDBJ whole genome shotgun (WGS) entry which is preliminary data.</text>
</comment>
<dbReference type="InterPro" id="IPR002305">
    <property type="entry name" value="aa-tRNA-synth_Ic"/>
</dbReference>
<dbReference type="PROSITE" id="PS00178">
    <property type="entry name" value="AA_TRNA_LIGASE_I"/>
    <property type="match status" value="1"/>
</dbReference>
<dbReference type="STRING" id="1798410.A3H63_02480"/>
<dbReference type="InterPro" id="IPR054608">
    <property type="entry name" value="SYY-like_C"/>
</dbReference>
<gene>
    <name evidence="13" type="ORF">A3H63_02480</name>
</gene>
<evidence type="ECO:0000256" key="4">
    <source>
        <dbReference type="ARBA" id="ARBA00022840"/>
    </source>
</evidence>
<dbReference type="GO" id="GO:0006437">
    <property type="term" value="P:tyrosyl-tRNA aminoacylation"/>
    <property type="evidence" value="ECO:0007669"/>
    <property type="project" value="UniProtKB-UniRule"/>
</dbReference>
<dbReference type="PANTHER" id="PTHR11766:SF1">
    <property type="entry name" value="TYROSINE--TRNA LIGASE"/>
    <property type="match status" value="1"/>
</dbReference>
<evidence type="ECO:0000256" key="9">
    <source>
        <dbReference type="NCBIfam" id="TIGR00234"/>
    </source>
</evidence>
<keyword evidence="4 11" id="KW-0067">ATP-binding</keyword>
<evidence type="ECO:0000256" key="11">
    <source>
        <dbReference type="RuleBase" id="RU363036"/>
    </source>
</evidence>
<evidence type="ECO:0000256" key="1">
    <source>
        <dbReference type="ARBA" id="ARBA00013160"/>
    </source>
</evidence>
<dbReference type="GO" id="GO:0005524">
    <property type="term" value="F:ATP binding"/>
    <property type="evidence" value="ECO:0007669"/>
    <property type="project" value="UniProtKB-KW"/>
</dbReference>
<dbReference type="Gene3D" id="3.10.290.10">
    <property type="entry name" value="RNA-binding S4 domain"/>
    <property type="match status" value="1"/>
</dbReference>
<feature type="domain" description="RNA-binding S4" evidence="12">
    <location>
        <begin position="327"/>
        <end position="387"/>
    </location>
</feature>
<dbReference type="Gene3D" id="1.10.240.10">
    <property type="entry name" value="Tyrosyl-Transfer RNA Synthetase"/>
    <property type="match status" value="1"/>
</dbReference>
<sequence>MKSDSNQLLTKGVVEILEETHLQKMLAGGKKLRVKFGIDPTSPDLHLGHVVPLRKLRQFQDAGHKIVLIIGDFTARIGDPTGRSEERKPLSEKEVKANMKKYLAEAGKVLNVKKAEVHYNGKWLNKNLATVIELSRAGSISQVLHRADFKKRLDEGHDITLLEAMYPLFQGYDSVAVKADLEIGGTDQKFNLLMGRRVQRYFGTPEQDVMILPLLEGTDGVRKMSKSFGNYIGISEAPEIMFGKIMSVPDDVIPKYILLLTDLPVTEMEKKLAGDPRGVKLELAQAIVGMFHGLKVAKQAQAEFIRVVSNKGMPSEMPVSAVRSQRLPIIDLLLEARLVSSKSEARRLIMQGGVKINGEKQSDDKQVIVIGKGIIVQVGKMKYCKVVHR</sequence>
<keyword evidence="3 11" id="KW-0547">Nucleotide-binding</keyword>
<evidence type="ECO:0000313" key="14">
    <source>
        <dbReference type="Proteomes" id="UP000176284"/>
    </source>
</evidence>
<keyword evidence="5 10" id="KW-0694">RNA-binding</keyword>
<dbReference type="EC" id="6.1.1.1" evidence="1 9"/>
<proteinExistence type="inferred from homology"/>
<keyword evidence="2 11" id="KW-0436">Ligase</keyword>
<dbReference type="EMBL" id="MHJM01000035">
    <property type="protein sequence ID" value="OGY66939.1"/>
    <property type="molecule type" value="Genomic_DNA"/>
</dbReference>
<organism evidence="13 14">
    <name type="scientific">Candidatus Harrisonbacteria bacterium RIFCSPLOWO2_02_FULL_45_10c</name>
    <dbReference type="NCBI Taxonomy" id="1798410"/>
    <lineage>
        <taxon>Bacteria</taxon>
        <taxon>Candidatus Harrisoniibacteriota</taxon>
    </lineage>
</organism>
<dbReference type="Gene3D" id="3.40.50.620">
    <property type="entry name" value="HUPs"/>
    <property type="match status" value="1"/>
</dbReference>
<dbReference type="Pfam" id="PF00579">
    <property type="entry name" value="tRNA-synt_1b"/>
    <property type="match status" value="1"/>
</dbReference>
<evidence type="ECO:0000256" key="8">
    <source>
        <dbReference type="ARBA" id="ARBA00048248"/>
    </source>
</evidence>
<dbReference type="GO" id="GO:0005829">
    <property type="term" value="C:cytosol"/>
    <property type="evidence" value="ECO:0007669"/>
    <property type="project" value="TreeGrafter"/>
</dbReference>
<dbReference type="InterPro" id="IPR024088">
    <property type="entry name" value="Tyr-tRNA-ligase_bac-type"/>
</dbReference>